<dbReference type="STRING" id="1798351.A2930_01585"/>
<accession>A0A1F5WYW8</accession>
<dbReference type="EMBL" id="MFID01000028">
    <property type="protein sequence ID" value="OGF80803.1"/>
    <property type="molecule type" value="Genomic_DNA"/>
</dbReference>
<evidence type="ECO:0000313" key="2">
    <source>
        <dbReference type="Proteomes" id="UP000178114"/>
    </source>
</evidence>
<organism evidence="1 2">
    <name type="scientific">Candidatus Giovannonibacteria bacterium RIFCSPLOWO2_01_FULL_45_34</name>
    <dbReference type="NCBI Taxonomy" id="1798351"/>
    <lineage>
        <taxon>Bacteria</taxon>
        <taxon>Candidatus Giovannoniibacteriota</taxon>
    </lineage>
</organism>
<sequence length="99" mass="11384">MNLIEEALKKEKERLNYEAEKNRFATKFNFVINSTFDSHWNDFRERLGKSPRLEDLLKQAVATGIILELEDDYGSYAGAKRIVIGLKSSDEKILDAFLG</sequence>
<gene>
    <name evidence="1" type="ORF">A2930_01585</name>
</gene>
<name>A0A1F5WYW8_9BACT</name>
<reference evidence="1 2" key="1">
    <citation type="journal article" date="2016" name="Nat. Commun.">
        <title>Thousands of microbial genomes shed light on interconnected biogeochemical processes in an aquifer system.</title>
        <authorList>
            <person name="Anantharaman K."/>
            <person name="Brown C.T."/>
            <person name="Hug L.A."/>
            <person name="Sharon I."/>
            <person name="Castelle C.J."/>
            <person name="Probst A.J."/>
            <person name="Thomas B.C."/>
            <person name="Singh A."/>
            <person name="Wilkins M.J."/>
            <person name="Karaoz U."/>
            <person name="Brodie E.L."/>
            <person name="Williams K.H."/>
            <person name="Hubbard S.S."/>
            <person name="Banfield J.F."/>
        </authorList>
    </citation>
    <scope>NUCLEOTIDE SEQUENCE [LARGE SCALE GENOMIC DNA]</scope>
</reference>
<evidence type="ECO:0000313" key="1">
    <source>
        <dbReference type="EMBL" id="OGF80803.1"/>
    </source>
</evidence>
<comment type="caution">
    <text evidence="1">The sequence shown here is derived from an EMBL/GenBank/DDBJ whole genome shotgun (WGS) entry which is preliminary data.</text>
</comment>
<protein>
    <submittedName>
        <fullName evidence="1">Uncharacterized protein</fullName>
    </submittedName>
</protein>
<dbReference type="AlphaFoldDB" id="A0A1F5WYW8"/>
<proteinExistence type="predicted"/>
<dbReference type="Proteomes" id="UP000178114">
    <property type="component" value="Unassembled WGS sequence"/>
</dbReference>